<keyword evidence="3" id="KW-1185">Reference proteome</keyword>
<accession>A0A344TK88</accession>
<dbReference type="PROSITE" id="PS51257">
    <property type="entry name" value="PROKAR_LIPOPROTEIN"/>
    <property type="match status" value="1"/>
</dbReference>
<dbReference type="KEGG" id="run:DR864_15525"/>
<name>A0A344TK88_9BACT</name>
<organism evidence="2 3">
    <name type="scientific">Runella rosea</name>
    <dbReference type="NCBI Taxonomy" id="2259595"/>
    <lineage>
        <taxon>Bacteria</taxon>
        <taxon>Pseudomonadati</taxon>
        <taxon>Bacteroidota</taxon>
        <taxon>Cytophagia</taxon>
        <taxon>Cytophagales</taxon>
        <taxon>Spirosomataceae</taxon>
        <taxon>Runella</taxon>
    </lineage>
</organism>
<dbReference type="Gene3D" id="2.60.220.30">
    <property type="match status" value="1"/>
</dbReference>
<protein>
    <recommendedName>
        <fullName evidence="1">ZU5 domain-containing protein</fullName>
    </recommendedName>
</protein>
<evidence type="ECO:0000313" key="2">
    <source>
        <dbReference type="EMBL" id="AXE19059.1"/>
    </source>
</evidence>
<dbReference type="InterPro" id="IPR000906">
    <property type="entry name" value="ZU5_dom"/>
</dbReference>
<dbReference type="OrthoDB" id="770607at2"/>
<gene>
    <name evidence="2" type="ORF">DR864_15525</name>
</gene>
<sequence>MKNITNTLLGLALITLSVSCTEPDPAPTNLPEPTGHVTAKGTPDGTAVTAAIGPAGGTIESTDKRIRVDIPAGALTATQTITIQPITNKAPNGQGQAFRLTPHGLQFAKPATISFKYTDEDLNGTFAEALGIAYQDDKGIWKVPTGLTLNKEAKTVTIKTTHFSDWSFFEAISLEPAYRYMDPGEKGNLAVRYVLPDEFLLVPIGDEAQELELLNPEHLLDAKYIDKWELKGDGELKPTNSTAVYQAPNHIPGQNPVRVEVSIKSNGRAVGLLIARIYVAPEGITLQIDGGDWITFRGGANFNHIQNVIEGKNGSQYVSMGWSGGRQGQFHWTLNTQVSFVLYTGFRHYQNRYGTRPDVSGGTLNIDTDQWQGYVLGTFHLEPAGWYQADPYNPVGTSQIRGIFRVKSVN</sequence>
<dbReference type="AlphaFoldDB" id="A0A344TK88"/>
<proteinExistence type="predicted"/>
<dbReference type="Proteomes" id="UP000251993">
    <property type="component" value="Chromosome"/>
</dbReference>
<dbReference type="RefSeq" id="WP_114067839.1">
    <property type="nucleotide sequence ID" value="NZ_CP030850.1"/>
</dbReference>
<feature type="domain" description="ZU5" evidence="1">
    <location>
        <begin position="46"/>
        <end position="172"/>
    </location>
</feature>
<dbReference type="PROSITE" id="PS51145">
    <property type="entry name" value="ZU5"/>
    <property type="match status" value="1"/>
</dbReference>
<reference evidence="2 3" key="1">
    <citation type="submission" date="2018-07" db="EMBL/GenBank/DDBJ databases">
        <title>Genome sequencing of Runella.</title>
        <authorList>
            <person name="Baek M.-G."/>
            <person name="Yi H."/>
        </authorList>
    </citation>
    <scope>NUCLEOTIDE SEQUENCE [LARGE SCALE GENOMIC DNA]</scope>
    <source>
        <strain evidence="2 3">HYN0085</strain>
    </source>
</reference>
<evidence type="ECO:0000259" key="1">
    <source>
        <dbReference type="PROSITE" id="PS51145"/>
    </source>
</evidence>
<dbReference type="EMBL" id="CP030850">
    <property type="protein sequence ID" value="AXE19059.1"/>
    <property type="molecule type" value="Genomic_DNA"/>
</dbReference>
<evidence type="ECO:0000313" key="3">
    <source>
        <dbReference type="Proteomes" id="UP000251993"/>
    </source>
</evidence>